<dbReference type="AlphaFoldDB" id="Q33658"/>
<sequence length="276" mass="30249">MKTLFILSPLSQLEVTSLIGLNAPILGHINLTLTNLGLYSLLVLFVVLGFHYWGNNDSKLIPSKWSISLESSYASLSSMVREQIGAQSEIYLPFVYSLFFFILIGNLISNVPYSFAVTASGVVSLGLSFTIFCAIATIIGLYTHKLHFFSLFVPAGCPLALVPLLVLIETVSYLARAVSLGVRLFANIVSGHTLLKIISTYLYKLFTGNLIVAVIALIPFIIFVALIGLELAVSIIQAYVFTLLVCSYLKDSLNLHSSPNKIFNNLTYLKNEVKGI</sequence>
<organism evidence="14">
    <name type="scientific">Agaricus bitorquis</name>
    <name type="common">Pavement mushroom</name>
    <name type="synonym">Psalliota bitorquis</name>
    <dbReference type="NCBI Taxonomy" id="5343"/>
    <lineage>
        <taxon>Eukaryota</taxon>
        <taxon>Fungi</taxon>
        <taxon>Dikarya</taxon>
        <taxon>Basidiomycota</taxon>
        <taxon>Agaricomycotina</taxon>
        <taxon>Agaricomycetes</taxon>
        <taxon>Agaricomycetidae</taxon>
        <taxon>Agaricales</taxon>
        <taxon>Agaricineae</taxon>
        <taxon>Agaricaceae</taxon>
        <taxon>Agaricus</taxon>
    </lineage>
</organism>
<feature type="transmembrane region" description="Helical" evidence="13">
    <location>
        <begin position="90"/>
        <end position="109"/>
    </location>
</feature>
<evidence type="ECO:0000256" key="3">
    <source>
        <dbReference type="ARBA" id="ARBA00021312"/>
    </source>
</evidence>
<reference evidence="14" key="1">
    <citation type="submission" date="1996-06" db="EMBL/GenBank/DDBJ databases">
        <authorList>
            <person name="Chiang B.Y.T."/>
            <person name="Robison M."/>
            <person name="Horgen P.A."/>
        </authorList>
    </citation>
    <scope>NUCLEOTIDE SEQUENCE</scope>
</reference>
<dbReference type="Gene3D" id="1.20.120.220">
    <property type="entry name" value="ATP synthase, F0 complex, subunit A"/>
    <property type="match status" value="1"/>
</dbReference>
<keyword evidence="6 13" id="KW-0812">Transmembrane</keyword>
<evidence type="ECO:0000256" key="2">
    <source>
        <dbReference type="ARBA" id="ARBA00006810"/>
    </source>
</evidence>
<evidence type="ECO:0000256" key="8">
    <source>
        <dbReference type="ARBA" id="ARBA00022989"/>
    </source>
</evidence>
<dbReference type="InterPro" id="IPR045083">
    <property type="entry name" value="ATP_synth_F0_asu_bact/mt"/>
</dbReference>
<dbReference type="FunFam" id="1.20.120.220:FF:000003">
    <property type="entry name" value="ATP synthase subunit a"/>
    <property type="match status" value="1"/>
</dbReference>
<comment type="similarity">
    <text evidence="2">Belongs to the ATPase A chain family.</text>
</comment>
<evidence type="ECO:0000256" key="6">
    <source>
        <dbReference type="ARBA" id="ARBA00022692"/>
    </source>
</evidence>
<evidence type="ECO:0000256" key="10">
    <source>
        <dbReference type="ARBA" id="ARBA00023136"/>
    </source>
</evidence>
<protein>
    <recommendedName>
        <fullName evidence="3 12">ATP synthase subunit a</fullName>
    </recommendedName>
</protein>
<proteinExistence type="inferred from homology"/>
<keyword evidence="11" id="KW-0066">ATP synthesis</keyword>
<evidence type="ECO:0000256" key="7">
    <source>
        <dbReference type="ARBA" id="ARBA00022781"/>
    </source>
</evidence>
<keyword evidence="7" id="KW-0375">Hydrogen ion transport</keyword>
<keyword evidence="4" id="KW-0813">Transport</keyword>
<evidence type="ECO:0000256" key="5">
    <source>
        <dbReference type="ARBA" id="ARBA00022547"/>
    </source>
</evidence>
<evidence type="ECO:0000256" key="1">
    <source>
        <dbReference type="ARBA" id="ARBA00004448"/>
    </source>
</evidence>
<dbReference type="NCBIfam" id="NF004482">
    <property type="entry name" value="PRK05815.2-4"/>
    <property type="match status" value="1"/>
</dbReference>
<evidence type="ECO:0000256" key="9">
    <source>
        <dbReference type="ARBA" id="ARBA00023065"/>
    </source>
</evidence>
<dbReference type="PRINTS" id="PR00123">
    <property type="entry name" value="ATPASEA"/>
</dbReference>
<dbReference type="PROSITE" id="PS00449">
    <property type="entry name" value="ATPASE_A"/>
    <property type="match status" value="1"/>
</dbReference>
<name>Q33658_AGABT</name>
<dbReference type="CDD" id="cd00310">
    <property type="entry name" value="ATP-synt_Fo_a_6"/>
    <property type="match status" value="1"/>
</dbReference>
<dbReference type="InterPro" id="IPR035908">
    <property type="entry name" value="F0_ATP_A_sf"/>
</dbReference>
<dbReference type="EMBL" id="U60235">
    <property type="protein sequence ID" value="AAB03775.1"/>
    <property type="molecule type" value="Genomic_DNA"/>
</dbReference>
<evidence type="ECO:0000313" key="14">
    <source>
        <dbReference type="EMBL" id="AAB03775.1"/>
    </source>
</evidence>
<evidence type="ECO:0000256" key="11">
    <source>
        <dbReference type="ARBA" id="ARBA00023310"/>
    </source>
</evidence>
<geneLocation type="mitochondrion" evidence="14"/>
<keyword evidence="5" id="KW-0138">CF(0)</keyword>
<dbReference type="GO" id="GO:0046933">
    <property type="term" value="F:proton-transporting ATP synthase activity, rotational mechanism"/>
    <property type="evidence" value="ECO:0007669"/>
    <property type="project" value="TreeGrafter"/>
</dbReference>
<dbReference type="GO" id="GO:0045259">
    <property type="term" value="C:proton-transporting ATP synthase complex"/>
    <property type="evidence" value="ECO:0007669"/>
    <property type="project" value="UniProtKB-KW"/>
</dbReference>
<dbReference type="SUPFAM" id="SSF81336">
    <property type="entry name" value="F1F0 ATP synthase subunit A"/>
    <property type="match status" value="1"/>
</dbReference>
<keyword evidence="10 13" id="KW-0472">Membrane</keyword>
<feature type="transmembrane region" description="Helical" evidence="13">
    <location>
        <begin position="36"/>
        <end position="54"/>
    </location>
</feature>
<feature type="transmembrane region" description="Helical" evidence="13">
    <location>
        <begin position="148"/>
        <end position="168"/>
    </location>
</feature>
<feature type="transmembrane region" description="Helical" evidence="13">
    <location>
        <begin position="231"/>
        <end position="249"/>
    </location>
</feature>
<keyword evidence="14" id="KW-0496">Mitochondrion</keyword>
<feature type="transmembrane region" description="Helical" evidence="13">
    <location>
        <begin position="115"/>
        <end position="141"/>
    </location>
</feature>
<accession>Q33658</accession>
<dbReference type="InterPro" id="IPR000568">
    <property type="entry name" value="ATP_synth_F0_asu"/>
</dbReference>
<evidence type="ECO:0000256" key="4">
    <source>
        <dbReference type="ARBA" id="ARBA00022448"/>
    </source>
</evidence>
<reference evidence="14" key="2">
    <citation type="journal article" date="2001" name="Mycologia">
        <title>A phylogeny of the genus Agaricus based on mitochondrial atp6 sequences.</title>
        <authorList>
            <person name="Robison M.M."/>
            <person name="Chiang B."/>
            <person name="Horgen P.A."/>
        </authorList>
    </citation>
    <scope>NUCLEOTIDE SEQUENCE</scope>
</reference>
<keyword evidence="9" id="KW-0406">Ion transport</keyword>
<dbReference type="HAMAP" id="MF_01393">
    <property type="entry name" value="ATP_synth_a_bact"/>
    <property type="match status" value="1"/>
</dbReference>
<dbReference type="Pfam" id="PF00119">
    <property type="entry name" value="ATP-synt_A"/>
    <property type="match status" value="1"/>
</dbReference>
<dbReference type="GO" id="GO:0005743">
    <property type="term" value="C:mitochondrial inner membrane"/>
    <property type="evidence" value="ECO:0007669"/>
    <property type="project" value="UniProtKB-SubCell"/>
</dbReference>
<dbReference type="PANTHER" id="PTHR11410">
    <property type="entry name" value="ATP SYNTHASE SUBUNIT A"/>
    <property type="match status" value="1"/>
</dbReference>
<dbReference type="NCBIfam" id="TIGR01131">
    <property type="entry name" value="ATP_synt_6_or_A"/>
    <property type="match status" value="1"/>
</dbReference>
<keyword evidence="8 13" id="KW-1133">Transmembrane helix</keyword>
<dbReference type="InterPro" id="IPR023011">
    <property type="entry name" value="ATP_synth_F0_asu_AS"/>
</dbReference>
<comment type="subcellular location">
    <subcellularLocation>
        <location evidence="1 12">Mitochondrion inner membrane</location>
        <topology evidence="1 12">Multi-pass membrane protein</topology>
    </subcellularLocation>
</comment>
<feature type="transmembrane region" description="Helical" evidence="13">
    <location>
        <begin position="202"/>
        <end position="225"/>
    </location>
</feature>
<dbReference type="PANTHER" id="PTHR11410:SF0">
    <property type="entry name" value="ATP SYNTHASE SUBUNIT A"/>
    <property type="match status" value="1"/>
</dbReference>
<evidence type="ECO:0000256" key="12">
    <source>
        <dbReference type="RuleBase" id="RU004450"/>
    </source>
</evidence>
<evidence type="ECO:0000256" key="13">
    <source>
        <dbReference type="SAM" id="Phobius"/>
    </source>
</evidence>